<protein>
    <recommendedName>
        <fullName evidence="3">CUE domain-containing protein</fullName>
    </recommendedName>
</protein>
<sequence>MEKETKEWGNKEQRTMLHILRVMFPEVDIRIIKATVLEGNDIDAAVEFILTEVLEQPSTAKELISGFLKTAGDSSGKDSIEVKSVDHYEVKDQKLFDTMSDGEMTLSAFFRKASDGNQLVQPKSEVEVKDVSANMDATMAESLYTSVVDADIETDHPGTDAGTRKLGDPWCEDEKRLEKHTSSQGRGCDYDSDDDYSDLPEFKSLLIPVPTEQFDGMSRYSCEGSSLVASSVLEETYDGLFNSSSYSVMDGSSQQLGIDALDELVNSAKSDKEALVTAIEAMRAMRSAVEQAEAAAQQAKRDAMNAGLDVLAEVEEMQDMLDQARGANERNFLEVYGEKAVLRTESQGLQRRLQQLKAEKDRALAAVQEMRATLQARIDRANDEREAAEEEMRLEEERARAMLAVEAELTAKVAEESRRLDAEEEACTKLRDFLIDRGSIVDSLQGEVAIICEDVEAVKKQLDEGILFGESGFLNMLGSRSLSNSGSVKAGDAGDSHFGALNHSGSSYRSVTKGGEGDVNIMDLSTSDVVDQASRVTPTHAEEYCRTGPTESDTDLGGDDCWNFVVTSSGNSNETSDSFPSYVKRSTSNAVTA</sequence>
<organism evidence="4 5">
    <name type="scientific">Physcomitrium patens</name>
    <name type="common">Spreading-leaved earth moss</name>
    <name type="synonym">Physcomitrella patens</name>
    <dbReference type="NCBI Taxonomy" id="3218"/>
    <lineage>
        <taxon>Eukaryota</taxon>
        <taxon>Viridiplantae</taxon>
        <taxon>Streptophyta</taxon>
        <taxon>Embryophyta</taxon>
        <taxon>Bryophyta</taxon>
        <taxon>Bryophytina</taxon>
        <taxon>Bryopsida</taxon>
        <taxon>Funariidae</taxon>
        <taxon>Funariales</taxon>
        <taxon>Funariaceae</taxon>
        <taxon>Physcomitrium</taxon>
    </lineage>
</organism>
<dbReference type="PROSITE" id="PS51140">
    <property type="entry name" value="CUE"/>
    <property type="match status" value="1"/>
</dbReference>
<dbReference type="Gramene" id="Pp3c9_12210V3.5">
    <property type="protein sequence ID" value="Pp3c9_12210V3.5"/>
    <property type="gene ID" value="Pp3c9_12210"/>
</dbReference>
<keyword evidence="1" id="KW-0175">Coiled coil</keyword>
<dbReference type="OrthoDB" id="620544at2759"/>
<dbReference type="AlphaFoldDB" id="A0A7I4EH62"/>
<keyword evidence="5" id="KW-1185">Reference proteome</keyword>
<evidence type="ECO:0000259" key="3">
    <source>
        <dbReference type="PROSITE" id="PS51140"/>
    </source>
</evidence>
<reference evidence="4" key="3">
    <citation type="submission" date="2020-12" db="UniProtKB">
        <authorList>
            <consortium name="EnsemblPlants"/>
        </authorList>
    </citation>
    <scope>IDENTIFICATION</scope>
</reference>
<name>A0A7I4EH62_PHYPA</name>
<evidence type="ECO:0000256" key="1">
    <source>
        <dbReference type="SAM" id="Coils"/>
    </source>
</evidence>
<feature type="region of interest" description="Disordered" evidence="2">
    <location>
        <begin position="571"/>
        <end position="593"/>
    </location>
</feature>
<reference evidence="4 5" key="1">
    <citation type="journal article" date="2008" name="Science">
        <title>The Physcomitrella genome reveals evolutionary insights into the conquest of land by plants.</title>
        <authorList>
            <person name="Rensing S."/>
            <person name="Lang D."/>
            <person name="Zimmer A."/>
            <person name="Terry A."/>
            <person name="Salamov A."/>
            <person name="Shapiro H."/>
            <person name="Nishiyama T."/>
            <person name="Perroud P.-F."/>
            <person name="Lindquist E."/>
            <person name="Kamisugi Y."/>
            <person name="Tanahashi T."/>
            <person name="Sakakibara K."/>
            <person name="Fujita T."/>
            <person name="Oishi K."/>
            <person name="Shin-I T."/>
            <person name="Kuroki Y."/>
            <person name="Toyoda A."/>
            <person name="Suzuki Y."/>
            <person name="Hashimoto A."/>
            <person name="Yamaguchi K."/>
            <person name="Sugano A."/>
            <person name="Kohara Y."/>
            <person name="Fujiyama A."/>
            <person name="Anterola A."/>
            <person name="Aoki S."/>
            <person name="Ashton N."/>
            <person name="Barbazuk W.B."/>
            <person name="Barker E."/>
            <person name="Bennetzen J."/>
            <person name="Bezanilla M."/>
            <person name="Blankenship R."/>
            <person name="Cho S.H."/>
            <person name="Dutcher S."/>
            <person name="Estelle M."/>
            <person name="Fawcett J.A."/>
            <person name="Gundlach H."/>
            <person name="Hanada K."/>
            <person name="Heyl A."/>
            <person name="Hicks K.A."/>
            <person name="Hugh J."/>
            <person name="Lohr M."/>
            <person name="Mayer K."/>
            <person name="Melkozernov A."/>
            <person name="Murata T."/>
            <person name="Nelson D."/>
            <person name="Pils B."/>
            <person name="Prigge M."/>
            <person name="Reiss B."/>
            <person name="Renner T."/>
            <person name="Rombauts S."/>
            <person name="Rushton P."/>
            <person name="Sanderfoot A."/>
            <person name="Schween G."/>
            <person name="Shiu S.-H."/>
            <person name="Stueber K."/>
            <person name="Theodoulou F.L."/>
            <person name="Tu H."/>
            <person name="Van de Peer Y."/>
            <person name="Verrier P.J."/>
            <person name="Waters E."/>
            <person name="Wood A."/>
            <person name="Yang L."/>
            <person name="Cove D."/>
            <person name="Cuming A."/>
            <person name="Hasebe M."/>
            <person name="Lucas S."/>
            <person name="Mishler D.B."/>
            <person name="Reski R."/>
            <person name="Grigoriev I."/>
            <person name="Quatrano R.S."/>
            <person name="Boore J.L."/>
        </authorList>
    </citation>
    <scope>NUCLEOTIDE SEQUENCE [LARGE SCALE GENOMIC DNA]</scope>
    <source>
        <strain evidence="4 5">cv. Gransden 2004</strain>
    </source>
</reference>
<dbReference type="EnsemblPlants" id="Pp3c9_12210V3.6">
    <property type="protein sequence ID" value="Pp3c9_12210V3.6"/>
    <property type="gene ID" value="Pp3c9_12210"/>
</dbReference>
<dbReference type="CDD" id="cd14279">
    <property type="entry name" value="CUE"/>
    <property type="match status" value="1"/>
</dbReference>
<reference evidence="4 5" key="2">
    <citation type="journal article" date="2018" name="Plant J.">
        <title>The Physcomitrella patens chromosome-scale assembly reveals moss genome structure and evolution.</title>
        <authorList>
            <person name="Lang D."/>
            <person name="Ullrich K.K."/>
            <person name="Murat F."/>
            <person name="Fuchs J."/>
            <person name="Jenkins J."/>
            <person name="Haas F.B."/>
            <person name="Piednoel M."/>
            <person name="Gundlach H."/>
            <person name="Van Bel M."/>
            <person name="Meyberg R."/>
            <person name="Vives C."/>
            <person name="Morata J."/>
            <person name="Symeonidi A."/>
            <person name="Hiss M."/>
            <person name="Muchero W."/>
            <person name="Kamisugi Y."/>
            <person name="Saleh O."/>
            <person name="Blanc G."/>
            <person name="Decker E.L."/>
            <person name="van Gessel N."/>
            <person name="Grimwood J."/>
            <person name="Hayes R.D."/>
            <person name="Graham S.W."/>
            <person name="Gunter L.E."/>
            <person name="McDaniel S.F."/>
            <person name="Hoernstein S.N.W."/>
            <person name="Larsson A."/>
            <person name="Li F.W."/>
            <person name="Perroud P.F."/>
            <person name="Phillips J."/>
            <person name="Ranjan P."/>
            <person name="Rokshar D.S."/>
            <person name="Rothfels C.J."/>
            <person name="Schneider L."/>
            <person name="Shu S."/>
            <person name="Stevenson D.W."/>
            <person name="Thummler F."/>
            <person name="Tillich M."/>
            <person name="Villarreal Aguilar J.C."/>
            <person name="Widiez T."/>
            <person name="Wong G.K."/>
            <person name="Wymore A."/>
            <person name="Zhang Y."/>
            <person name="Zimmer A.D."/>
            <person name="Quatrano R.S."/>
            <person name="Mayer K.F.X."/>
            <person name="Goodstein D."/>
            <person name="Casacuberta J.M."/>
            <person name="Vandepoele K."/>
            <person name="Reski R."/>
            <person name="Cuming A.C."/>
            <person name="Tuskan G.A."/>
            <person name="Maumus F."/>
            <person name="Salse J."/>
            <person name="Schmutz J."/>
            <person name="Rensing S.A."/>
        </authorList>
    </citation>
    <scope>NUCLEOTIDE SEQUENCE [LARGE SCALE GENOMIC DNA]</scope>
    <source>
        <strain evidence="4 5">cv. Gransden 2004</strain>
    </source>
</reference>
<evidence type="ECO:0000313" key="5">
    <source>
        <dbReference type="Proteomes" id="UP000006727"/>
    </source>
</evidence>
<evidence type="ECO:0000256" key="2">
    <source>
        <dbReference type="SAM" id="MobiDB-lite"/>
    </source>
</evidence>
<feature type="domain" description="CUE" evidence="3">
    <location>
        <begin position="12"/>
        <end position="54"/>
    </location>
</feature>
<accession>A0A7I4EH62</accession>
<dbReference type="FunCoup" id="A0A7I4EH62">
    <property type="interactions" value="1266"/>
</dbReference>
<dbReference type="Gramene" id="Pp3c9_12210V3.6">
    <property type="protein sequence ID" value="Pp3c9_12210V3.6"/>
    <property type="gene ID" value="Pp3c9_12210"/>
</dbReference>
<evidence type="ECO:0000313" key="4">
    <source>
        <dbReference type="EnsemblPlants" id="Pp3c9_12210V3.5"/>
    </source>
</evidence>
<dbReference type="GO" id="GO:0043130">
    <property type="term" value="F:ubiquitin binding"/>
    <property type="evidence" value="ECO:0007669"/>
    <property type="project" value="InterPro"/>
</dbReference>
<proteinExistence type="predicted"/>
<gene>
    <name evidence="4" type="primary">LOC112286879</name>
</gene>
<dbReference type="EMBL" id="ABEU02000009">
    <property type="status" value="NOT_ANNOTATED_CDS"/>
    <property type="molecule type" value="Genomic_DNA"/>
</dbReference>
<feature type="coiled-coil region" evidence="1">
    <location>
        <begin position="339"/>
        <end position="426"/>
    </location>
</feature>
<dbReference type="PANTHER" id="PTHR48280:SF1">
    <property type="entry name" value="CUE DOMAIN-CONTAINING PROTEIN"/>
    <property type="match status" value="1"/>
</dbReference>
<dbReference type="PANTHER" id="PTHR48280">
    <property type="entry name" value="OS05G0394900 PROTEIN"/>
    <property type="match status" value="1"/>
</dbReference>
<dbReference type="Proteomes" id="UP000006727">
    <property type="component" value="Chromosome 9"/>
</dbReference>
<dbReference type="InterPro" id="IPR003892">
    <property type="entry name" value="CUE"/>
</dbReference>
<feature type="coiled-coil region" evidence="1">
    <location>
        <begin position="282"/>
        <end position="309"/>
    </location>
</feature>
<dbReference type="EnsemblPlants" id="Pp3c9_12210V3.5">
    <property type="protein sequence ID" value="Pp3c9_12210V3.5"/>
    <property type="gene ID" value="Pp3c9_12210"/>
</dbReference>